<keyword evidence="2" id="KW-0812">Transmembrane</keyword>
<feature type="transmembrane region" description="Helical" evidence="2">
    <location>
        <begin position="98"/>
        <end position="116"/>
    </location>
</feature>
<evidence type="ECO:0000256" key="1">
    <source>
        <dbReference type="SAM" id="MobiDB-lite"/>
    </source>
</evidence>
<keyword evidence="2" id="KW-1133">Transmembrane helix</keyword>
<dbReference type="STRING" id="33051.SB4_04430"/>
<dbReference type="InterPro" id="IPR005240">
    <property type="entry name" value="DUF389"/>
</dbReference>
<keyword evidence="2" id="KW-0472">Membrane</keyword>
<name>A0A147HZ23_9SPHN</name>
<gene>
    <name evidence="3" type="ORF">NS319_08180</name>
</gene>
<feature type="transmembrane region" description="Helical" evidence="2">
    <location>
        <begin position="226"/>
        <end position="247"/>
    </location>
</feature>
<dbReference type="Proteomes" id="UP000072867">
    <property type="component" value="Unassembled WGS sequence"/>
</dbReference>
<feature type="transmembrane region" description="Helical" evidence="2">
    <location>
        <begin position="66"/>
        <end position="86"/>
    </location>
</feature>
<dbReference type="PANTHER" id="PTHR20992">
    <property type="entry name" value="AT15442P-RELATED"/>
    <property type="match status" value="1"/>
</dbReference>
<feature type="region of interest" description="Disordered" evidence="1">
    <location>
        <begin position="489"/>
        <end position="511"/>
    </location>
</feature>
<feature type="transmembrane region" description="Helical" evidence="2">
    <location>
        <begin position="188"/>
        <end position="214"/>
    </location>
</feature>
<reference evidence="3 4" key="1">
    <citation type="journal article" date="2016" name="Front. Microbiol.">
        <title>Genomic Resource of Rice Seed Associated Bacteria.</title>
        <authorList>
            <person name="Midha S."/>
            <person name="Bansal K."/>
            <person name="Sharma S."/>
            <person name="Kumar N."/>
            <person name="Patil P.P."/>
            <person name="Chaudhry V."/>
            <person name="Patil P.B."/>
        </authorList>
    </citation>
    <scope>NUCLEOTIDE SEQUENCE [LARGE SCALE GENOMIC DNA]</scope>
    <source>
        <strain evidence="3 4">NS319</strain>
    </source>
</reference>
<dbReference type="AlphaFoldDB" id="A0A147HZ23"/>
<dbReference type="PANTHER" id="PTHR20992:SF9">
    <property type="entry name" value="AT15442P-RELATED"/>
    <property type="match status" value="1"/>
</dbReference>
<evidence type="ECO:0000313" key="4">
    <source>
        <dbReference type="Proteomes" id="UP000072867"/>
    </source>
</evidence>
<evidence type="ECO:0000256" key="2">
    <source>
        <dbReference type="SAM" id="Phobius"/>
    </source>
</evidence>
<dbReference type="PATRIC" id="fig|33051.3.peg.2765"/>
<dbReference type="Pfam" id="PF04087">
    <property type="entry name" value="DUF389"/>
    <property type="match status" value="1"/>
</dbReference>
<feature type="transmembrane region" description="Helical" evidence="2">
    <location>
        <begin position="161"/>
        <end position="182"/>
    </location>
</feature>
<dbReference type="EMBL" id="LDTD01000055">
    <property type="protein sequence ID" value="KTT70249.1"/>
    <property type="molecule type" value="Genomic_DNA"/>
</dbReference>
<dbReference type="RefSeq" id="WP_241491130.1">
    <property type="nucleotide sequence ID" value="NZ_LDTD01000055.1"/>
</dbReference>
<evidence type="ECO:0000313" key="3">
    <source>
        <dbReference type="EMBL" id="KTT70249.1"/>
    </source>
</evidence>
<organism evidence="3 4">
    <name type="scientific">Sphingomonas sanguinis</name>
    <dbReference type="NCBI Taxonomy" id="33051"/>
    <lineage>
        <taxon>Bacteria</taxon>
        <taxon>Pseudomonadati</taxon>
        <taxon>Pseudomonadota</taxon>
        <taxon>Alphaproteobacteria</taxon>
        <taxon>Sphingomonadales</taxon>
        <taxon>Sphingomonadaceae</taxon>
        <taxon>Sphingomonas</taxon>
    </lineage>
</organism>
<sequence>MTQSPSHERSTIRRWWSMWVVGGVDYEAVLAQISQDSGWSGRYAFLIVISAAISLLGLLMPSVAVLIGAMLLSPLMMPIIGLGFGIATFDTREIRRAATALLAGAAIAILLSTVFVTLSPVQTITSEIAGRTRPTLFDLLVALLSAVAGAYALIRGRGNTVVGVAIAIALMPPLAVVGFGIATANWTVFSGALLLFLTNAVTIALTAAIVARVYGFGRHLSHQHTGWQVILFCGAIGVLSIPLGAALRQIAFEAVAQRQARDTIRARFPDTSRLGQLDIDYAAKPIRIRAVVFTPHLESQADTLLAADLRQRLGQPIDLHVDQLRVSLDGNGAETAQIARASQSNRPSDADRQQRAVADLALIAGVDAGTVQADAANRTLTTTAAALPGLGLAGYRTIEARAADALPQWTVHLAPPADVAPPAIRFVQGVLNGDGLDAAAWASARSQRALLVTGGTPAQRRAVADGLTSRGGRAEIGGGGGAIRLAWAPVPPKADDAAPPSPARGDSRPQA</sequence>
<feature type="transmembrane region" description="Helical" evidence="2">
    <location>
        <begin position="136"/>
        <end position="154"/>
    </location>
</feature>
<proteinExistence type="predicted"/>
<comment type="caution">
    <text evidence="3">The sequence shown here is derived from an EMBL/GenBank/DDBJ whole genome shotgun (WGS) entry which is preliminary data.</text>
</comment>
<feature type="transmembrane region" description="Helical" evidence="2">
    <location>
        <begin position="43"/>
        <end position="60"/>
    </location>
</feature>
<accession>A0A147HZ23</accession>
<protein>
    <submittedName>
        <fullName evidence="3">Membrane protein</fullName>
    </submittedName>
</protein>